<dbReference type="EMBL" id="SMRT01000001">
    <property type="protein sequence ID" value="TDG00957.1"/>
    <property type="molecule type" value="Genomic_DNA"/>
</dbReference>
<reference evidence="1 2" key="1">
    <citation type="submission" date="2019-03" db="EMBL/GenBank/DDBJ databases">
        <title>This is whole genome sequence of Paenibacillus sp MS74 strain.</title>
        <authorList>
            <person name="Trinh H.N."/>
        </authorList>
    </citation>
    <scope>NUCLEOTIDE SEQUENCE [LARGE SCALE GENOMIC DNA]</scope>
    <source>
        <strain evidence="1 2">MS74</strain>
    </source>
</reference>
<dbReference type="AlphaFoldDB" id="A0A4R5KYL8"/>
<evidence type="ECO:0000313" key="2">
    <source>
        <dbReference type="Proteomes" id="UP000295636"/>
    </source>
</evidence>
<dbReference type="OrthoDB" id="2679273at2"/>
<evidence type="ECO:0000313" key="1">
    <source>
        <dbReference type="EMBL" id="TDG00957.1"/>
    </source>
</evidence>
<sequence>MIPMSFCPECPTQTVFDPPITMYENYYHPQLVQVVQPIEVIRQHHCVPVPHHIYTVSTKDQMCTVYSVKSKKRRSAAKAKTSQLRSKKR</sequence>
<comment type="caution">
    <text evidence="1">The sequence shown here is derived from an EMBL/GenBank/DDBJ whole genome shotgun (WGS) entry which is preliminary data.</text>
</comment>
<protein>
    <recommendedName>
        <fullName evidence="3">Spore coat protein D</fullName>
    </recommendedName>
</protein>
<proteinExistence type="predicted"/>
<name>A0A4R5KYL8_9BACL</name>
<accession>A0A4R5KYL8</accession>
<evidence type="ECO:0008006" key="3">
    <source>
        <dbReference type="Google" id="ProtNLM"/>
    </source>
</evidence>
<dbReference type="Proteomes" id="UP000295636">
    <property type="component" value="Unassembled WGS sequence"/>
</dbReference>
<organism evidence="1 2">
    <name type="scientific">Paenibacillus piri</name>
    <dbReference type="NCBI Taxonomy" id="2547395"/>
    <lineage>
        <taxon>Bacteria</taxon>
        <taxon>Bacillati</taxon>
        <taxon>Bacillota</taxon>
        <taxon>Bacilli</taxon>
        <taxon>Bacillales</taxon>
        <taxon>Paenibacillaceae</taxon>
        <taxon>Paenibacillus</taxon>
    </lineage>
</organism>
<gene>
    <name evidence="1" type="ORF">E1757_01915</name>
</gene>
<keyword evidence="2" id="KW-1185">Reference proteome</keyword>